<dbReference type="InterPro" id="IPR043502">
    <property type="entry name" value="DNA/RNA_pol_sf"/>
</dbReference>
<accession>A0A151R2K9</accession>
<protein>
    <submittedName>
        <fullName evidence="1">Copia protein</fullName>
    </submittedName>
</protein>
<dbReference type="AlphaFoldDB" id="A0A151R2K9"/>
<dbReference type="Gramene" id="C.cajan_37653.t">
    <property type="protein sequence ID" value="C.cajan_37653.t"/>
    <property type="gene ID" value="C.cajan_37653"/>
</dbReference>
<dbReference type="CDD" id="cd09272">
    <property type="entry name" value="RNase_HI_RT_Ty1"/>
    <property type="match status" value="1"/>
</dbReference>
<reference evidence="1" key="1">
    <citation type="journal article" date="2012" name="Nat. Biotechnol.">
        <title>Draft genome sequence of pigeonpea (Cajanus cajan), an orphan legume crop of resource-poor farmers.</title>
        <authorList>
            <person name="Varshney R.K."/>
            <person name="Chen W."/>
            <person name="Li Y."/>
            <person name="Bharti A.K."/>
            <person name="Saxena R.K."/>
            <person name="Schlueter J.A."/>
            <person name="Donoghue M.T."/>
            <person name="Azam S."/>
            <person name="Fan G."/>
            <person name="Whaley A.M."/>
            <person name="Farmer A.D."/>
            <person name="Sheridan J."/>
            <person name="Iwata A."/>
            <person name="Tuteja R."/>
            <person name="Penmetsa R.V."/>
            <person name="Wu W."/>
            <person name="Upadhyaya H.D."/>
            <person name="Yang S.P."/>
            <person name="Shah T."/>
            <person name="Saxena K.B."/>
            <person name="Michael T."/>
            <person name="McCombie W.R."/>
            <person name="Yang B."/>
            <person name="Zhang G."/>
            <person name="Yang H."/>
            <person name="Wang J."/>
            <person name="Spillane C."/>
            <person name="Cook D.R."/>
            <person name="May G.D."/>
            <person name="Xu X."/>
            <person name="Jackson S.A."/>
        </authorList>
    </citation>
    <scope>NUCLEOTIDE SEQUENCE [LARGE SCALE GENOMIC DNA]</scope>
</reference>
<proteinExistence type="predicted"/>
<keyword evidence="2" id="KW-1185">Reference proteome</keyword>
<dbReference type="SUPFAM" id="SSF56672">
    <property type="entry name" value="DNA/RNA polymerases"/>
    <property type="match status" value="1"/>
</dbReference>
<sequence length="267" mass="29869">MYSGAVLLSRSKYICELLSHTNMLEAKGISSPMVSNLKLSRFGIDTVSDGQFFRSIVGALQYATVTRPEIAYSVNKVCQFMSNPLDSHWRAVKRILRYLKDTINYGLLLQPATSSTKYSLEVFCDADWASDPDDCMSTSNLVSWSSKNQSLVAHSSTKAEYRSMAHATAEIIWIQSLLKELGIVSDTPTLYCDNLGVALSHNPVLHSRTKHMELDIHFVREKVVSKNLIVQHVPAFAQVADILTKPLSSTFFCNLRDKLKVYTLSPP</sequence>
<dbReference type="EMBL" id="KQ484171">
    <property type="protein sequence ID" value="KYP36807.1"/>
    <property type="molecule type" value="Genomic_DNA"/>
</dbReference>
<organism evidence="1 2">
    <name type="scientific">Cajanus cajan</name>
    <name type="common">Pigeon pea</name>
    <name type="synonym">Cajanus indicus</name>
    <dbReference type="NCBI Taxonomy" id="3821"/>
    <lineage>
        <taxon>Eukaryota</taxon>
        <taxon>Viridiplantae</taxon>
        <taxon>Streptophyta</taxon>
        <taxon>Embryophyta</taxon>
        <taxon>Tracheophyta</taxon>
        <taxon>Spermatophyta</taxon>
        <taxon>Magnoliopsida</taxon>
        <taxon>eudicotyledons</taxon>
        <taxon>Gunneridae</taxon>
        <taxon>Pentapetalae</taxon>
        <taxon>rosids</taxon>
        <taxon>fabids</taxon>
        <taxon>Fabales</taxon>
        <taxon>Fabaceae</taxon>
        <taxon>Papilionoideae</taxon>
        <taxon>50 kb inversion clade</taxon>
        <taxon>NPAAA clade</taxon>
        <taxon>indigoferoid/millettioid clade</taxon>
        <taxon>Phaseoleae</taxon>
        <taxon>Cajanus</taxon>
    </lineage>
</organism>
<gene>
    <name evidence="1" type="ORF">KK1_042045</name>
</gene>
<dbReference type="OMA" id="KYICELL"/>
<evidence type="ECO:0000313" key="2">
    <source>
        <dbReference type="Proteomes" id="UP000075243"/>
    </source>
</evidence>
<dbReference type="PANTHER" id="PTHR11439">
    <property type="entry name" value="GAG-POL-RELATED RETROTRANSPOSON"/>
    <property type="match status" value="1"/>
</dbReference>
<dbReference type="Proteomes" id="UP000075243">
    <property type="component" value="Unassembled WGS sequence"/>
</dbReference>
<evidence type="ECO:0000313" key="1">
    <source>
        <dbReference type="EMBL" id="KYP36807.1"/>
    </source>
</evidence>
<name>A0A151R2K9_CAJCA</name>
<dbReference type="PANTHER" id="PTHR11439:SF455">
    <property type="entry name" value="RLK (RECEPTOR-LIKE PROTEIN KINASE) 8, PUTATIVE-RELATED"/>
    <property type="match status" value="1"/>
</dbReference>